<evidence type="ECO:0000313" key="3">
    <source>
        <dbReference type="Proteomes" id="UP000823850"/>
    </source>
</evidence>
<proteinExistence type="predicted"/>
<dbReference type="Proteomes" id="UP000823850">
    <property type="component" value="Unassembled WGS sequence"/>
</dbReference>
<dbReference type="EMBL" id="DWUX01000198">
    <property type="protein sequence ID" value="HJD40614.1"/>
    <property type="molecule type" value="Genomic_DNA"/>
</dbReference>
<evidence type="ECO:0000313" key="2">
    <source>
        <dbReference type="EMBL" id="HJD40614.1"/>
    </source>
</evidence>
<evidence type="ECO:0000256" key="1">
    <source>
        <dbReference type="SAM" id="MobiDB-lite"/>
    </source>
</evidence>
<reference evidence="2" key="2">
    <citation type="submission" date="2021-04" db="EMBL/GenBank/DDBJ databases">
        <authorList>
            <person name="Gilroy R."/>
        </authorList>
    </citation>
    <scope>NUCLEOTIDE SEQUENCE</scope>
    <source>
        <strain evidence="2">ChiW19-6364</strain>
    </source>
</reference>
<protein>
    <submittedName>
        <fullName evidence="2">Histone</fullName>
    </submittedName>
</protein>
<feature type="region of interest" description="Disordered" evidence="1">
    <location>
        <begin position="1"/>
        <end position="58"/>
    </location>
</feature>
<dbReference type="AlphaFoldDB" id="A0A9D2R8R9"/>
<name>A0A9D2R8R9_9FIRM</name>
<reference evidence="2" key="1">
    <citation type="journal article" date="2021" name="PeerJ">
        <title>Extensive microbial diversity within the chicken gut microbiome revealed by metagenomics and culture.</title>
        <authorList>
            <person name="Gilroy R."/>
            <person name="Ravi A."/>
            <person name="Getino M."/>
            <person name="Pursley I."/>
            <person name="Horton D.L."/>
            <person name="Alikhan N.F."/>
            <person name="Baker D."/>
            <person name="Gharbi K."/>
            <person name="Hall N."/>
            <person name="Watson M."/>
            <person name="Adriaenssens E.M."/>
            <person name="Foster-Nyarko E."/>
            <person name="Jarju S."/>
            <person name="Secka A."/>
            <person name="Antonio M."/>
            <person name="Oren A."/>
            <person name="Chaudhuri R.R."/>
            <person name="La Ragione R."/>
            <person name="Hildebrand F."/>
            <person name="Pallen M.J."/>
        </authorList>
    </citation>
    <scope>NUCLEOTIDE SEQUENCE</scope>
    <source>
        <strain evidence="2">ChiW19-6364</strain>
    </source>
</reference>
<sequence>MSVRKATAKVAEETKAAVKTTPVKTEEPKKETAVKKAPAKKTAVKKETTTVKKTAAKKPVEKAEITESVFVQFAGAEYSLDEVKANVKKAWMAETGKSESDIKDIQIYVKPEEHAAYYVVNGEYVEGGRKVEL</sequence>
<dbReference type="InterPro" id="IPR046313">
    <property type="entry name" value="DUF6465"/>
</dbReference>
<dbReference type="Pfam" id="PF20069">
    <property type="entry name" value="DUF6465"/>
    <property type="match status" value="1"/>
</dbReference>
<comment type="caution">
    <text evidence="2">The sequence shown here is derived from an EMBL/GenBank/DDBJ whole genome shotgun (WGS) entry which is preliminary data.</text>
</comment>
<feature type="compositionally biased region" description="Basic and acidic residues" evidence="1">
    <location>
        <begin position="24"/>
        <end position="34"/>
    </location>
</feature>
<gene>
    <name evidence="2" type="ORF">H9913_11365</name>
</gene>
<organism evidence="2 3">
    <name type="scientific">Candidatus Blautia stercoripullorum</name>
    <dbReference type="NCBI Taxonomy" id="2838502"/>
    <lineage>
        <taxon>Bacteria</taxon>
        <taxon>Bacillati</taxon>
        <taxon>Bacillota</taxon>
        <taxon>Clostridia</taxon>
        <taxon>Lachnospirales</taxon>
        <taxon>Lachnospiraceae</taxon>
        <taxon>Blautia</taxon>
    </lineage>
</organism>
<accession>A0A9D2R8R9</accession>